<keyword evidence="2" id="KW-1185">Reference proteome</keyword>
<keyword evidence="1" id="KW-0808">Transferase</keyword>
<dbReference type="Gene3D" id="3.40.630.30">
    <property type="match status" value="1"/>
</dbReference>
<dbReference type="PANTHER" id="PTHR47017:SF1">
    <property type="entry name" value="ACYL-COA"/>
    <property type="match status" value="1"/>
</dbReference>
<reference evidence="1 2" key="1">
    <citation type="journal article" date="2011" name="Front. Microbiol.">
        <title>Genomic signatures of strain selection and enhancement in Bacillus atrophaeus var. globigii, a historical biowarfare simulant.</title>
        <authorList>
            <person name="Gibbons H.S."/>
            <person name="Broomall S.M."/>
            <person name="McNew L.A."/>
            <person name="Daligault H."/>
            <person name="Chapman C."/>
            <person name="Bruce D."/>
            <person name="Karavis M."/>
            <person name="Krepps M."/>
            <person name="McGregor P.A."/>
            <person name="Hong C."/>
            <person name="Park K.H."/>
            <person name="Akmal A."/>
            <person name="Feldman A."/>
            <person name="Lin J.S."/>
            <person name="Chang W.E."/>
            <person name="Higgs B.W."/>
            <person name="Demirev P."/>
            <person name="Lindquist J."/>
            <person name="Liem A."/>
            <person name="Fochler E."/>
            <person name="Read T.D."/>
            <person name="Tapia R."/>
            <person name="Johnson S."/>
            <person name="Bishop-Lilly K.A."/>
            <person name="Detter C."/>
            <person name="Han C."/>
            <person name="Sozhamannan S."/>
            <person name="Rosenzweig C.N."/>
            <person name="Skowronski E.W."/>
        </authorList>
    </citation>
    <scope>NUCLEOTIDE SEQUENCE [LARGE SCALE GENOMIC DNA]</scope>
    <source>
        <strain evidence="1 2">CC-PW-9</strain>
    </source>
</reference>
<protein>
    <submittedName>
        <fullName evidence="1">GNAT family N-acetyltransferase</fullName>
    </submittedName>
</protein>
<dbReference type="InterPro" id="IPR016181">
    <property type="entry name" value="Acyl_CoA_acyltransferase"/>
</dbReference>
<sequence>MSHSTAFIDAIDTIPSEQWDALFPASEPFTQHAFLHSLASSGATTARSGWQPHHFCVWQGEQLIAAVPLYQKTHSYGEYLFDWPFAEAHQRYQQPYYPKWLGAIPFTPATGQRFGIHPQAPQWLTVEWLLQTVADKAQQAGIQHLQILYPLATEAVQAPEPWLTRYDLQFHWYNRGYQDFEQFLAALKSRKRKIVRKERQQVAQLPLSIEEYSGDQLTAAQIRRCFAFYRDTYTKRSGHLGYLTEQTFEQWFTRLGQSIVVVAASDANGWVAAAIFFRSETTLYGRYWGCLEDYDKLHFELCYYRGIDYCIRHQLQRFDAGAQGEHKRLRGFEVTRCYGLYHVEASALAAAISDYCQTERQQIDALAQEFIAQSPYLAEP</sequence>
<dbReference type="EMBL" id="PIQH01000007">
    <property type="protein sequence ID" value="RUO80025.1"/>
    <property type="molecule type" value="Genomic_DNA"/>
</dbReference>
<dbReference type="OrthoDB" id="9776898at2"/>
<dbReference type="GO" id="GO:0016740">
    <property type="term" value="F:transferase activity"/>
    <property type="evidence" value="ECO:0007669"/>
    <property type="project" value="UniProtKB-KW"/>
</dbReference>
<dbReference type="InterPro" id="IPR007434">
    <property type="entry name" value="FemAB-like"/>
</dbReference>
<comment type="caution">
    <text evidence="1">The sequence shown here is derived from an EMBL/GenBank/DDBJ whole genome shotgun (WGS) entry which is preliminary data.</text>
</comment>
<dbReference type="AlphaFoldDB" id="A0A432ZQ08"/>
<gene>
    <name evidence="1" type="ORF">CWI84_08690</name>
</gene>
<proteinExistence type="predicted"/>
<dbReference type="PANTHER" id="PTHR47017">
    <property type="entry name" value="ACYL-COA"/>
    <property type="match status" value="1"/>
</dbReference>
<dbReference type="Pfam" id="PF04339">
    <property type="entry name" value="FemAB_like"/>
    <property type="match status" value="1"/>
</dbReference>
<name>A0A432ZQ08_9GAMM</name>
<evidence type="ECO:0000313" key="1">
    <source>
        <dbReference type="EMBL" id="RUO80025.1"/>
    </source>
</evidence>
<organism evidence="1 2">
    <name type="scientific">Idiomarina tyrosinivorans</name>
    <dbReference type="NCBI Taxonomy" id="1445662"/>
    <lineage>
        <taxon>Bacteria</taxon>
        <taxon>Pseudomonadati</taxon>
        <taxon>Pseudomonadota</taxon>
        <taxon>Gammaproteobacteria</taxon>
        <taxon>Alteromonadales</taxon>
        <taxon>Idiomarinaceae</taxon>
        <taxon>Idiomarina</taxon>
    </lineage>
</organism>
<dbReference type="SUPFAM" id="SSF55729">
    <property type="entry name" value="Acyl-CoA N-acyltransferases (Nat)"/>
    <property type="match status" value="1"/>
</dbReference>
<evidence type="ECO:0000313" key="2">
    <source>
        <dbReference type="Proteomes" id="UP000287996"/>
    </source>
</evidence>
<dbReference type="Proteomes" id="UP000287996">
    <property type="component" value="Unassembled WGS sequence"/>
</dbReference>
<accession>A0A432ZQ08</accession>
<dbReference type="RefSeq" id="WP_126842202.1">
    <property type="nucleotide sequence ID" value="NZ_PIQH01000007.1"/>
</dbReference>